<name>A0A3M8A3S7_9MICO</name>
<comment type="caution">
    <text evidence="2">The sequence shown here is derived from an EMBL/GenBank/DDBJ whole genome shotgun (WGS) entry which is preliminary data.</text>
</comment>
<keyword evidence="3" id="KW-1185">Reference proteome</keyword>
<dbReference type="AlphaFoldDB" id="A0A3M8A3S7"/>
<evidence type="ECO:0000313" key="2">
    <source>
        <dbReference type="EMBL" id="RNB45899.1"/>
    </source>
</evidence>
<protein>
    <submittedName>
        <fullName evidence="2">Uncharacterized protein</fullName>
    </submittedName>
</protein>
<dbReference type="InterPro" id="IPR043519">
    <property type="entry name" value="NT_sf"/>
</dbReference>
<feature type="compositionally biased region" description="Basic and acidic residues" evidence="1">
    <location>
        <begin position="1"/>
        <end position="10"/>
    </location>
</feature>
<reference evidence="2 3" key="1">
    <citation type="submission" date="2018-10" db="EMBL/GenBank/DDBJ databases">
        <title>Isolation, diversity and antibacterial activity of antinobacteria from the wheat rhizosphere soil.</title>
        <authorList>
            <person name="Sun T."/>
        </authorList>
    </citation>
    <scope>NUCLEOTIDE SEQUENCE [LARGE SCALE GENOMIC DNA]</scope>
    <source>
        <strain evidence="2 3">SJ-23</strain>
    </source>
</reference>
<evidence type="ECO:0000256" key="1">
    <source>
        <dbReference type="SAM" id="MobiDB-lite"/>
    </source>
</evidence>
<dbReference type="Proteomes" id="UP000275048">
    <property type="component" value="Unassembled WGS sequence"/>
</dbReference>
<dbReference type="EMBL" id="RHHB01000040">
    <property type="protein sequence ID" value="RNB45899.1"/>
    <property type="molecule type" value="Genomic_DNA"/>
</dbReference>
<organism evidence="2 3">
    <name type="scientific">Agromyces tardus</name>
    <dbReference type="NCBI Taxonomy" id="2583849"/>
    <lineage>
        <taxon>Bacteria</taxon>
        <taxon>Bacillati</taxon>
        <taxon>Actinomycetota</taxon>
        <taxon>Actinomycetes</taxon>
        <taxon>Micrococcales</taxon>
        <taxon>Microbacteriaceae</taxon>
        <taxon>Agromyces</taxon>
    </lineage>
</organism>
<evidence type="ECO:0000313" key="3">
    <source>
        <dbReference type="Proteomes" id="UP000275048"/>
    </source>
</evidence>
<dbReference type="Gene3D" id="3.30.460.10">
    <property type="entry name" value="Beta Polymerase, domain 2"/>
    <property type="match status" value="1"/>
</dbReference>
<accession>A0A3M8A3S7</accession>
<gene>
    <name evidence="2" type="ORF">EDM22_15045</name>
</gene>
<feature type="region of interest" description="Disordered" evidence="1">
    <location>
        <begin position="1"/>
        <end position="24"/>
    </location>
</feature>
<proteinExistence type="predicted"/>
<sequence>MARAARDLRGRGMSGETATQTDAETTAATRFEAFLRAVEVNLADRSDVVGVVGMGSTAERDRVDEWSDHDVAVITTDGGQDAVRPAHAWLPHPERIALEVHEHHGGVKVVYDDGHVVEYGVATLDELGGWAANAYDVVLDRGGVAEAMAAIAARPVPEGAPDREREIGLVLALVLIGVGRARRGEVLSANSLVRGAAVTALLRAVAAGIPPETGARLDSLDPARRFEQAYPAIAQRIDEALARDVETCARALVDLGVELFGMGAQGVPPRALAAVRNRLGW</sequence>